<proteinExistence type="predicted"/>
<gene>
    <name evidence="1" type="ORF">LCGC14_0589810</name>
</gene>
<accession>A0A0F9RXR3</accession>
<dbReference type="AlphaFoldDB" id="A0A0F9RXR3"/>
<sequence length="530" mass="57452">MPRIFQLPPDVGSQIVLDYAARLREEQLRREQEQAQERTFDFAGFLGGGLIGAFPTRGEVKGQGGLERFGAGFGKVLPFAGAAVGGAVGGPAGAGFGAQLGGQIGSVFASGDVARQDIAGFTSAAKAASGLIQARDDQRLYGGPVTAQDRALYTRAALKVRTSLSKLKDIAAQTGQFIPEIIHGLGIEQENTEQFGERLAKLGFPGTAQDADALVQQGAYPNRMAVLQAAQGEQAEREVQTAAQKTYANRLANLRGEQDFFAQQAGNMKRQAVPRDVNERDHRIEDVDGAFRNGDMNAQQAIERIDAIMADKPRLTYRPVEPTVQDEWGKNFAIVQRPMPDGSLSRPFMVRRGRRTPENPTGEMHMEGWIGGKGKGMDLDFGTYYRGLTPAQRQASYRDTFNELFLTRQKGQPDPGPPEVYKAMEAKYDIFGELYPVEPGGAPAAQGGPPGQAAQVPPAQRATQAFGALLQRVNQKPIDTWSEQELVLAGDTIDAIVLDIERSGTRDPNLLAILAQVLEFSDVINAQRNR</sequence>
<dbReference type="EMBL" id="LAZR01000917">
    <property type="protein sequence ID" value="KKN54712.1"/>
    <property type="molecule type" value="Genomic_DNA"/>
</dbReference>
<evidence type="ECO:0000313" key="1">
    <source>
        <dbReference type="EMBL" id="KKN54712.1"/>
    </source>
</evidence>
<comment type="caution">
    <text evidence="1">The sequence shown here is derived from an EMBL/GenBank/DDBJ whole genome shotgun (WGS) entry which is preliminary data.</text>
</comment>
<protein>
    <submittedName>
        <fullName evidence="1">Uncharacterized protein</fullName>
    </submittedName>
</protein>
<organism evidence="1">
    <name type="scientific">marine sediment metagenome</name>
    <dbReference type="NCBI Taxonomy" id="412755"/>
    <lineage>
        <taxon>unclassified sequences</taxon>
        <taxon>metagenomes</taxon>
        <taxon>ecological metagenomes</taxon>
    </lineage>
</organism>
<reference evidence="1" key="1">
    <citation type="journal article" date="2015" name="Nature">
        <title>Complex archaea that bridge the gap between prokaryotes and eukaryotes.</title>
        <authorList>
            <person name="Spang A."/>
            <person name="Saw J.H."/>
            <person name="Jorgensen S.L."/>
            <person name="Zaremba-Niedzwiedzka K."/>
            <person name="Martijn J."/>
            <person name="Lind A.E."/>
            <person name="van Eijk R."/>
            <person name="Schleper C."/>
            <person name="Guy L."/>
            <person name="Ettema T.J."/>
        </authorList>
    </citation>
    <scope>NUCLEOTIDE SEQUENCE</scope>
</reference>
<name>A0A0F9RXR3_9ZZZZ</name>